<organism evidence="1 2">
    <name type="scientific">Hymenobacter cavernae</name>
    <dbReference type="NCBI Taxonomy" id="2044852"/>
    <lineage>
        <taxon>Bacteria</taxon>
        <taxon>Pseudomonadati</taxon>
        <taxon>Bacteroidota</taxon>
        <taxon>Cytophagia</taxon>
        <taxon>Cytophagales</taxon>
        <taxon>Hymenobacteraceae</taxon>
        <taxon>Hymenobacter</taxon>
    </lineage>
</organism>
<evidence type="ECO:0000313" key="2">
    <source>
        <dbReference type="Proteomes" id="UP000632273"/>
    </source>
</evidence>
<sequence>MRNCWLLGLLLVAVAACDSDGGASQSAAARRKPLYFDLKGFLDTQTQLLSRRNPVVVKQVQLRTGQQETAKVPHTDWRKELQLFYQADINKSALRGAYTIEPPVQVAGGLQRQTYRRKPDVENAVERLTVLSDPQGVREVTATLSQNNALFFSRKDLLLRAAQGLLNNYQVNGVQKLILFDTLRYSAAVRVQAQ</sequence>
<proteinExistence type="predicted"/>
<dbReference type="RefSeq" id="WP_188811947.1">
    <property type="nucleotide sequence ID" value="NZ_BMHT01000002.1"/>
</dbReference>
<dbReference type="EMBL" id="BMHT01000002">
    <property type="protein sequence ID" value="GGF02115.1"/>
    <property type="molecule type" value="Genomic_DNA"/>
</dbReference>
<reference evidence="2" key="1">
    <citation type="journal article" date="2019" name="Int. J. Syst. Evol. Microbiol.">
        <title>The Global Catalogue of Microorganisms (GCM) 10K type strain sequencing project: providing services to taxonomists for standard genome sequencing and annotation.</title>
        <authorList>
            <consortium name="The Broad Institute Genomics Platform"/>
            <consortium name="The Broad Institute Genome Sequencing Center for Infectious Disease"/>
            <person name="Wu L."/>
            <person name="Ma J."/>
        </authorList>
    </citation>
    <scope>NUCLEOTIDE SEQUENCE [LARGE SCALE GENOMIC DNA]</scope>
    <source>
        <strain evidence="2">CGMCC 1.15197</strain>
    </source>
</reference>
<name>A0ABQ1TV33_9BACT</name>
<gene>
    <name evidence="1" type="ORF">GCM10011383_11250</name>
</gene>
<evidence type="ECO:0008006" key="3">
    <source>
        <dbReference type="Google" id="ProtNLM"/>
    </source>
</evidence>
<keyword evidence="2" id="KW-1185">Reference proteome</keyword>
<dbReference type="Proteomes" id="UP000632273">
    <property type="component" value="Unassembled WGS sequence"/>
</dbReference>
<accession>A0ABQ1TV33</accession>
<comment type="caution">
    <text evidence="1">The sequence shown here is derived from an EMBL/GenBank/DDBJ whole genome shotgun (WGS) entry which is preliminary data.</text>
</comment>
<evidence type="ECO:0000313" key="1">
    <source>
        <dbReference type="EMBL" id="GGF02115.1"/>
    </source>
</evidence>
<protein>
    <recommendedName>
        <fullName evidence="3">GerMN domain-containing protein</fullName>
    </recommendedName>
</protein>
<dbReference type="PROSITE" id="PS51257">
    <property type="entry name" value="PROKAR_LIPOPROTEIN"/>
    <property type="match status" value="1"/>
</dbReference>